<evidence type="ECO:0000256" key="1">
    <source>
        <dbReference type="ARBA" id="ARBA00004370"/>
    </source>
</evidence>
<evidence type="ECO:0000256" key="4">
    <source>
        <dbReference type="ARBA" id="ARBA00022989"/>
    </source>
</evidence>
<sequence length="1602" mass="181978">MNMESSVTRSISSESHSADSFDRVNIGTVGVERIFPLYDYLLQYANVPSIIYYVCIVVYYFQQLYVSFWYSHSNIWGKSSMNISFLNYYTYIFLFQLNSEDDTNLLIVSIAYLIVAIIVISVFSAQLIIYNIKRRFYKLSLIPSRIAIELIPSIMILPTGSQFGRLFHQIMEKNYSALIILSTIITLICLICFLYIHVTTFRLISYSPYLSSSPVSAFTLKPMIVLGSANSTLLALSYIFAHLYDWLAICLTVFHICVAGYVCFLLTQRPFTKQSSNVIFGGLALSSILLDISILAMKPFSDFNGDIFVYIIFAFLVLAIVLSFVFNKVQTAKLHKKFLFFTNEDGQIREEEGSPSDEQKLQRFQELNIDSSNYNMILYLDFSISNRESLNTDLSMVKYILQKPIKTDLLAHCMRIVAFFPMESRLLSIMMGDCYKRRDLSQTHRFLLYQLNRIKILRQSSASVQAADKLRNMKNQTKEVYTEIISFWDQQVASTAFLSKLRAMVSKTRALWDESLQDFPNSVQNCEEYCHFLIECSTDFSAAIRQKHRAELIESGRNFSIDRCFRQFISNFPDYLKKGTVDTKGMIITSKKKRSGSSSSGSSGNNRKSSNSNFSNTFSSMDLAMEEGIAKILITHARMRTALQNATNEKKAKNSGKLKIVSLFCLLLMLGSCSFLYFYFINIFNNRNSVADRIELSNQIRLNLYSSTACLLLHLVNQIEVFDDSSMYADIGTSDSNLWFNPYFNRSNSWKQNALMYTVKSREYYVNFLKNIAEFTMEHLDYDIYTLTGPLLNESLDLTFCANGGPITAQKDNLQSILSYLYYLQSNITGNTDYFHWYAGFDHFCTLIRTLESLFNAFTSLRTSLSLSSTNDYSDTQKVVDLIMYILPLSLFVISFTSFLVVALLYYFELIKFLKMLINLDSTVKHEASMPLRKDSNGEEEIAKRATESSGVNSTVYILILFAIGFIVVSILIFVQLFNSISGYNSKFNYMTTWLMNARLCKSLSIEMLIWSLEAVIISNSSVIPETNVTTREMVLYLLQEDATRLQNAMNIITQEKDDIPPPSSFDSDLNRLLHSEQCIMNASNTNLHELYRCSSVEHLILFYMDMITELLVKLDTYQGLINTDVPLNVLHISQAHVVPVLISVDESFENLYKKFLSAYKTEMNITYSIEFILSVFIFIMMILLALHYDSCYGSILLLLRRVNPIAVVARAELIEYILDRSSDKSSAVMTTARSVIHNSTDCILCIALNGIIENINPSVTNLLGYTPDQLLGQHITTVIDENEKQKILSQIGLIKNKQSPPTYEDHTTTITDDDTKIPCAITILGMTSQNDENSIKSFVIIFRNETQLLQQQKEAEEAKKQSESLLYQILPRDIVLRINRGEKDISFSVPSSTIMFIDIVKFSEYAATLTPKEIMCNLSMLFGAFDEALTNYEQLLKIKLIGDVYMCAGGLFSPDEPPVVHAEQMIKFGFDALSFLDETNIKLNAVLSVRIGVNTGGPLIAGVLGTDKPVFDIIGDPINIASRLQSTDIPGNIQISQDTYNLVNTNELFSIEPRGEIYLKGKGKTNSFLVRPGKPNMTFQLSSHETPTNSSTGLQQFGNEK</sequence>
<feature type="region of interest" description="Disordered" evidence="8">
    <location>
        <begin position="590"/>
        <end position="613"/>
    </location>
</feature>
<dbReference type="InterPro" id="IPR029787">
    <property type="entry name" value="Nucleotide_cyclase"/>
</dbReference>
<dbReference type="PANTHER" id="PTHR11920">
    <property type="entry name" value="GUANYLYL CYCLASE"/>
    <property type="match status" value="1"/>
</dbReference>
<gene>
    <name evidence="12" type="ORF">TRFO_22195</name>
</gene>
<dbReference type="NCBIfam" id="TIGR00229">
    <property type="entry name" value="sensory_box"/>
    <property type="match status" value="1"/>
</dbReference>
<keyword evidence="4 9" id="KW-1133">Transmembrane helix</keyword>
<evidence type="ECO:0000256" key="8">
    <source>
        <dbReference type="SAM" id="MobiDB-lite"/>
    </source>
</evidence>
<evidence type="ECO:0000256" key="7">
    <source>
        <dbReference type="SAM" id="Coils"/>
    </source>
</evidence>
<dbReference type="RefSeq" id="XP_068362174.1">
    <property type="nucleotide sequence ID" value="XM_068502420.1"/>
</dbReference>
<dbReference type="GO" id="GO:0035556">
    <property type="term" value="P:intracellular signal transduction"/>
    <property type="evidence" value="ECO:0007669"/>
    <property type="project" value="InterPro"/>
</dbReference>
<protein>
    <submittedName>
        <fullName evidence="12">Adenylate and Guanylate cyclase catalytic domain containing protein</fullName>
    </submittedName>
</protein>
<feature type="transmembrane region" description="Helical" evidence="9">
    <location>
        <begin position="246"/>
        <end position="266"/>
    </location>
</feature>
<dbReference type="Proteomes" id="UP000179807">
    <property type="component" value="Unassembled WGS sequence"/>
</dbReference>
<keyword evidence="7" id="KW-0175">Coiled coil</keyword>
<feature type="region of interest" description="Disordered" evidence="8">
    <location>
        <begin position="1576"/>
        <end position="1602"/>
    </location>
</feature>
<dbReference type="InterPro" id="IPR000014">
    <property type="entry name" value="PAS"/>
</dbReference>
<dbReference type="GO" id="GO:0004016">
    <property type="term" value="F:adenylate cyclase activity"/>
    <property type="evidence" value="ECO:0007669"/>
    <property type="project" value="TreeGrafter"/>
</dbReference>
<evidence type="ECO:0000256" key="3">
    <source>
        <dbReference type="ARBA" id="ARBA00022741"/>
    </source>
</evidence>
<name>A0A1J4KHB0_9EUKA</name>
<comment type="caution">
    <text evidence="12">The sequence shown here is derived from an EMBL/GenBank/DDBJ whole genome shotgun (WGS) entry which is preliminary data.</text>
</comment>
<evidence type="ECO:0000259" key="10">
    <source>
        <dbReference type="PROSITE" id="PS50112"/>
    </source>
</evidence>
<feature type="transmembrane region" description="Helical" evidence="9">
    <location>
        <begin position="82"/>
        <end position="99"/>
    </location>
</feature>
<dbReference type="SUPFAM" id="SSF55073">
    <property type="entry name" value="Nucleotide cyclase"/>
    <property type="match status" value="1"/>
</dbReference>
<feature type="transmembrane region" description="Helical" evidence="9">
    <location>
        <begin position="278"/>
        <end position="295"/>
    </location>
</feature>
<feature type="transmembrane region" description="Helical" evidence="9">
    <location>
        <begin position="1168"/>
        <end position="1189"/>
    </location>
</feature>
<dbReference type="PROSITE" id="PS50112">
    <property type="entry name" value="PAS"/>
    <property type="match status" value="1"/>
</dbReference>
<dbReference type="GO" id="GO:0000166">
    <property type="term" value="F:nucleotide binding"/>
    <property type="evidence" value="ECO:0007669"/>
    <property type="project" value="UniProtKB-KW"/>
</dbReference>
<dbReference type="PROSITE" id="PS50125">
    <property type="entry name" value="GUANYLATE_CYCLASE_2"/>
    <property type="match status" value="1"/>
</dbReference>
<feature type="domain" description="PAS" evidence="10">
    <location>
        <begin position="1229"/>
        <end position="1299"/>
    </location>
</feature>
<evidence type="ECO:0000256" key="5">
    <source>
        <dbReference type="ARBA" id="ARBA00023136"/>
    </source>
</evidence>
<keyword evidence="3" id="KW-0547">Nucleotide-binding</keyword>
<dbReference type="InterPro" id="IPR035965">
    <property type="entry name" value="PAS-like_dom_sf"/>
</dbReference>
<feature type="domain" description="Guanylate cyclase" evidence="11">
    <location>
        <begin position="1394"/>
        <end position="1526"/>
    </location>
</feature>
<dbReference type="CDD" id="cd00130">
    <property type="entry name" value="PAS"/>
    <property type="match status" value="1"/>
</dbReference>
<keyword evidence="5 9" id="KW-0472">Membrane</keyword>
<dbReference type="GO" id="GO:0001653">
    <property type="term" value="F:peptide receptor activity"/>
    <property type="evidence" value="ECO:0007669"/>
    <property type="project" value="TreeGrafter"/>
</dbReference>
<comment type="subcellular location">
    <subcellularLocation>
        <location evidence="1">Membrane</location>
    </subcellularLocation>
</comment>
<evidence type="ECO:0000256" key="2">
    <source>
        <dbReference type="ARBA" id="ARBA00022692"/>
    </source>
</evidence>
<evidence type="ECO:0000256" key="6">
    <source>
        <dbReference type="ARBA" id="ARBA00023239"/>
    </source>
</evidence>
<dbReference type="Gene3D" id="3.30.70.1230">
    <property type="entry name" value="Nucleotide cyclase"/>
    <property type="match status" value="1"/>
</dbReference>
<keyword evidence="2 9" id="KW-0812">Transmembrane</keyword>
<feature type="compositionally biased region" description="Polar residues" evidence="8">
    <location>
        <begin position="1578"/>
        <end position="1602"/>
    </location>
</feature>
<evidence type="ECO:0000313" key="12">
    <source>
        <dbReference type="EMBL" id="OHT09038.1"/>
    </source>
</evidence>
<keyword evidence="6" id="KW-0456">Lyase</keyword>
<feature type="coiled-coil region" evidence="7">
    <location>
        <begin position="1342"/>
        <end position="1369"/>
    </location>
</feature>
<feature type="transmembrane region" description="Helical" evidence="9">
    <location>
        <begin position="882"/>
        <end position="908"/>
    </location>
</feature>
<dbReference type="Pfam" id="PF00211">
    <property type="entry name" value="Guanylate_cyc"/>
    <property type="match status" value="1"/>
</dbReference>
<feature type="transmembrane region" description="Helical" evidence="9">
    <location>
        <begin position="956"/>
        <end position="978"/>
    </location>
</feature>
<feature type="transmembrane region" description="Helical" evidence="9">
    <location>
        <begin position="660"/>
        <end position="680"/>
    </location>
</feature>
<feature type="transmembrane region" description="Helical" evidence="9">
    <location>
        <begin position="105"/>
        <end position="130"/>
    </location>
</feature>
<feature type="compositionally biased region" description="Low complexity" evidence="8">
    <location>
        <begin position="596"/>
        <end position="613"/>
    </location>
</feature>
<dbReference type="OrthoDB" id="60033at2759"/>
<feature type="transmembrane region" description="Helical" evidence="9">
    <location>
        <begin position="307"/>
        <end position="327"/>
    </location>
</feature>
<reference evidence="12" key="1">
    <citation type="submission" date="2016-10" db="EMBL/GenBank/DDBJ databases">
        <authorList>
            <person name="Benchimol M."/>
            <person name="Almeida L.G."/>
            <person name="Vasconcelos A.T."/>
            <person name="Perreira-Neves A."/>
            <person name="Rosa I.A."/>
            <person name="Tasca T."/>
            <person name="Bogo M.R."/>
            <person name="de Souza W."/>
        </authorList>
    </citation>
    <scope>NUCLEOTIDE SEQUENCE [LARGE SCALE GENOMIC DNA]</scope>
    <source>
        <strain evidence="12">K</strain>
    </source>
</reference>
<dbReference type="GO" id="GO:0004383">
    <property type="term" value="F:guanylate cyclase activity"/>
    <property type="evidence" value="ECO:0007669"/>
    <property type="project" value="TreeGrafter"/>
</dbReference>
<feature type="transmembrane region" description="Helical" evidence="9">
    <location>
        <begin position="175"/>
        <end position="198"/>
    </location>
</feature>
<dbReference type="EMBL" id="MLAK01000650">
    <property type="protein sequence ID" value="OHT09038.1"/>
    <property type="molecule type" value="Genomic_DNA"/>
</dbReference>
<proteinExistence type="predicted"/>
<dbReference type="SMART" id="SM00044">
    <property type="entry name" value="CYCc"/>
    <property type="match status" value="1"/>
</dbReference>
<dbReference type="InterPro" id="IPR001054">
    <property type="entry name" value="A/G_cyclase"/>
</dbReference>
<dbReference type="PANTHER" id="PTHR11920:SF335">
    <property type="entry name" value="GUANYLATE CYCLASE"/>
    <property type="match status" value="1"/>
</dbReference>
<dbReference type="Pfam" id="PF13426">
    <property type="entry name" value="PAS_9"/>
    <property type="match status" value="1"/>
</dbReference>
<accession>A0A1J4KHB0</accession>
<dbReference type="CDD" id="cd07302">
    <property type="entry name" value="CHD"/>
    <property type="match status" value="1"/>
</dbReference>
<dbReference type="GeneID" id="94837124"/>
<dbReference type="GO" id="GO:0005886">
    <property type="term" value="C:plasma membrane"/>
    <property type="evidence" value="ECO:0007669"/>
    <property type="project" value="TreeGrafter"/>
</dbReference>
<evidence type="ECO:0000256" key="9">
    <source>
        <dbReference type="SAM" id="Phobius"/>
    </source>
</evidence>
<evidence type="ECO:0000313" key="13">
    <source>
        <dbReference type="Proteomes" id="UP000179807"/>
    </source>
</evidence>
<keyword evidence="13" id="KW-1185">Reference proteome</keyword>
<organism evidence="12 13">
    <name type="scientific">Tritrichomonas foetus</name>
    <dbReference type="NCBI Taxonomy" id="1144522"/>
    <lineage>
        <taxon>Eukaryota</taxon>
        <taxon>Metamonada</taxon>
        <taxon>Parabasalia</taxon>
        <taxon>Tritrichomonadida</taxon>
        <taxon>Tritrichomonadidae</taxon>
        <taxon>Tritrichomonas</taxon>
    </lineage>
</organism>
<dbReference type="Gene3D" id="3.30.450.20">
    <property type="entry name" value="PAS domain"/>
    <property type="match status" value="1"/>
</dbReference>
<dbReference type="InterPro" id="IPR050401">
    <property type="entry name" value="Cyclic_nucleotide_synthase"/>
</dbReference>
<dbReference type="GO" id="GO:0007168">
    <property type="term" value="P:receptor guanylyl cyclase signaling pathway"/>
    <property type="evidence" value="ECO:0007669"/>
    <property type="project" value="TreeGrafter"/>
</dbReference>
<feature type="transmembrane region" description="Helical" evidence="9">
    <location>
        <begin position="50"/>
        <end position="70"/>
    </location>
</feature>
<dbReference type="SMART" id="SM00091">
    <property type="entry name" value="PAS"/>
    <property type="match status" value="1"/>
</dbReference>
<dbReference type="SUPFAM" id="SSF55785">
    <property type="entry name" value="PYP-like sensor domain (PAS domain)"/>
    <property type="match status" value="1"/>
</dbReference>
<evidence type="ECO:0000259" key="11">
    <source>
        <dbReference type="PROSITE" id="PS50125"/>
    </source>
</evidence>
<dbReference type="VEuPathDB" id="TrichDB:TRFO_22195"/>